<dbReference type="InterPro" id="IPR013890">
    <property type="entry name" value="Tscrpt_rep_Tup1_N"/>
</dbReference>
<dbReference type="Gene3D" id="1.20.5.340">
    <property type="match status" value="1"/>
</dbReference>
<evidence type="ECO:0000256" key="1">
    <source>
        <dbReference type="ARBA" id="ARBA00022491"/>
    </source>
</evidence>
<feature type="repeat" description="WD" evidence="6">
    <location>
        <begin position="369"/>
        <end position="410"/>
    </location>
</feature>
<dbReference type="CDD" id="cd00200">
    <property type="entry name" value="WD40"/>
    <property type="match status" value="1"/>
</dbReference>
<keyword evidence="10" id="KW-1185">Reference proteome</keyword>
<dbReference type="InterPro" id="IPR015943">
    <property type="entry name" value="WD40/YVTN_repeat-like_dom_sf"/>
</dbReference>
<evidence type="ECO:0000256" key="2">
    <source>
        <dbReference type="ARBA" id="ARBA00022574"/>
    </source>
</evidence>
<dbReference type="VEuPathDB" id="FungiDB:ASPSYDRAFT_185663"/>
<feature type="repeat" description="WD" evidence="6">
    <location>
        <begin position="423"/>
        <end position="464"/>
    </location>
</feature>
<keyword evidence="4" id="KW-0805">Transcription regulation</keyword>
<sequence>MDNTHHGTVPASSSRSAVLLDQIRQEFQNQTRASAEVEYKLTGQLHEMDMMRQMISELEAMQLKMKEKYEPTFLALRHQLESCGVPVSSLGAVASVPHQAAPSSSQGLWGGYQNGYGPPPPTDLPGTAERPSIPADSAGVQQIKPLPPHEPQPNMLADLNRVNLSASQKKEGSGWYAVFSPEVQRVLDVELVHHLAHDSVACAVSFSPDGKYLATSCNRQSRIWDVTTGENIITLRDDSLTKKDDVYIRSVCFSPDGKYLATGSEERNVKIWDISAGIITQTFSGHEQDIYSLAFAGNGRYVASGSGDKTVRLWDVLSGELVHIFNIEGGVTAVSVSPDGRYVAAASLDMNVQIWDTTTGIMVERLEGPNGHNNSVYCVAFAPSGRHIVSGSLDDTMKLWELTASRGAYPGVRDEDDSCVRTMKGHKDFVLTACWTPDGNWIISGSKDHGLQFWDPHTGTAHMLLQGHRNSVLSVTVSSTDTLFATGSGDKSAKIWRYSAYTGNQHSWDALL</sequence>
<keyword evidence="3" id="KW-0677">Repeat</keyword>
<feature type="repeat" description="WD" evidence="6">
    <location>
        <begin position="241"/>
        <end position="282"/>
    </location>
</feature>
<organism evidence="9 10">
    <name type="scientific">Aspergillus sydowii CBS 593.65</name>
    <dbReference type="NCBI Taxonomy" id="1036612"/>
    <lineage>
        <taxon>Eukaryota</taxon>
        <taxon>Fungi</taxon>
        <taxon>Dikarya</taxon>
        <taxon>Ascomycota</taxon>
        <taxon>Pezizomycotina</taxon>
        <taxon>Eurotiomycetes</taxon>
        <taxon>Eurotiomycetidae</taxon>
        <taxon>Eurotiales</taxon>
        <taxon>Aspergillaceae</taxon>
        <taxon>Aspergillus</taxon>
        <taxon>Aspergillus subgen. Nidulantes</taxon>
    </lineage>
</organism>
<dbReference type="OrthoDB" id="17410at2759"/>
<dbReference type="PANTHER" id="PTHR19848">
    <property type="entry name" value="WD40 REPEAT PROTEIN"/>
    <property type="match status" value="1"/>
</dbReference>
<feature type="repeat" description="WD" evidence="6">
    <location>
        <begin position="465"/>
        <end position="496"/>
    </location>
</feature>
<keyword evidence="5" id="KW-0804">Transcription</keyword>
<dbReference type="AlphaFoldDB" id="A0A1L9T5M1"/>
<dbReference type="FunFam" id="2.130.10.10:FF:000111">
    <property type="entry name" value="Transcriptional repressor rco-1"/>
    <property type="match status" value="1"/>
</dbReference>
<dbReference type="PROSITE" id="PS50294">
    <property type="entry name" value="WD_REPEATS_REGION"/>
    <property type="match status" value="6"/>
</dbReference>
<accession>A0A1L9T5M1</accession>
<evidence type="ECO:0000256" key="5">
    <source>
        <dbReference type="ARBA" id="ARBA00023163"/>
    </source>
</evidence>
<feature type="region of interest" description="Disordered" evidence="7">
    <location>
        <begin position="103"/>
        <end position="153"/>
    </location>
</feature>
<dbReference type="SMART" id="SM00320">
    <property type="entry name" value="WD40"/>
    <property type="match status" value="7"/>
</dbReference>
<name>A0A1L9T5M1_9EURO</name>
<dbReference type="EMBL" id="KV878594">
    <property type="protein sequence ID" value="OJJ54750.1"/>
    <property type="molecule type" value="Genomic_DNA"/>
</dbReference>
<gene>
    <name evidence="9" type="ORF">ASPSYDRAFT_185663</name>
</gene>
<dbReference type="Proteomes" id="UP000184356">
    <property type="component" value="Unassembled WGS sequence"/>
</dbReference>
<feature type="repeat" description="WD" evidence="6">
    <location>
        <begin position="324"/>
        <end position="365"/>
    </location>
</feature>
<dbReference type="Gene3D" id="2.130.10.10">
    <property type="entry name" value="YVTN repeat-like/Quinoprotein amine dehydrogenase"/>
    <property type="match status" value="1"/>
</dbReference>
<dbReference type="InterPro" id="IPR001680">
    <property type="entry name" value="WD40_rpt"/>
</dbReference>
<dbReference type="InterPro" id="IPR020472">
    <property type="entry name" value="WD40_PAC1"/>
</dbReference>
<dbReference type="PANTHER" id="PTHR19848:SF8">
    <property type="entry name" value="F-BOX AND WD REPEAT DOMAIN CONTAINING 7"/>
    <property type="match status" value="1"/>
</dbReference>
<evidence type="ECO:0000256" key="3">
    <source>
        <dbReference type="ARBA" id="ARBA00022737"/>
    </source>
</evidence>
<evidence type="ECO:0000259" key="8">
    <source>
        <dbReference type="Pfam" id="PF08581"/>
    </source>
</evidence>
<feature type="repeat" description="WD" evidence="6">
    <location>
        <begin position="194"/>
        <end position="234"/>
    </location>
</feature>
<proteinExistence type="predicted"/>
<keyword evidence="2 6" id="KW-0853">WD repeat</keyword>
<protein>
    <recommendedName>
        <fullName evidence="8">Transcriptional repressor Tup1 N-terminal domain-containing protein</fullName>
    </recommendedName>
</protein>
<dbReference type="SUPFAM" id="SSF50978">
    <property type="entry name" value="WD40 repeat-like"/>
    <property type="match status" value="1"/>
</dbReference>
<evidence type="ECO:0000256" key="4">
    <source>
        <dbReference type="ARBA" id="ARBA00023015"/>
    </source>
</evidence>
<dbReference type="RefSeq" id="XP_040698556.1">
    <property type="nucleotide sequence ID" value="XM_040843565.1"/>
</dbReference>
<dbReference type="PRINTS" id="PR00320">
    <property type="entry name" value="GPROTEINBRPT"/>
</dbReference>
<evidence type="ECO:0000256" key="7">
    <source>
        <dbReference type="SAM" id="MobiDB-lite"/>
    </source>
</evidence>
<feature type="repeat" description="WD" evidence="6">
    <location>
        <begin position="283"/>
        <end position="324"/>
    </location>
</feature>
<evidence type="ECO:0000256" key="6">
    <source>
        <dbReference type="PROSITE-ProRule" id="PRU00221"/>
    </source>
</evidence>
<feature type="domain" description="Transcriptional repressor Tup1 N-terminal" evidence="8">
    <location>
        <begin position="19"/>
        <end position="82"/>
    </location>
</feature>
<dbReference type="GeneID" id="63759638"/>
<dbReference type="STRING" id="1036612.A0A1L9T5M1"/>
<dbReference type="Pfam" id="PF00400">
    <property type="entry name" value="WD40"/>
    <property type="match status" value="7"/>
</dbReference>
<evidence type="ECO:0000313" key="9">
    <source>
        <dbReference type="EMBL" id="OJJ54750.1"/>
    </source>
</evidence>
<dbReference type="InterPro" id="IPR036322">
    <property type="entry name" value="WD40_repeat_dom_sf"/>
</dbReference>
<keyword evidence="1" id="KW-0678">Repressor</keyword>
<reference evidence="10" key="1">
    <citation type="journal article" date="2017" name="Genome Biol.">
        <title>Comparative genomics reveals high biological diversity and specific adaptations in the industrially and medically important fungal genus Aspergillus.</title>
        <authorList>
            <person name="de Vries R.P."/>
            <person name="Riley R."/>
            <person name="Wiebenga A."/>
            <person name="Aguilar-Osorio G."/>
            <person name="Amillis S."/>
            <person name="Uchima C.A."/>
            <person name="Anderluh G."/>
            <person name="Asadollahi M."/>
            <person name="Askin M."/>
            <person name="Barry K."/>
            <person name="Battaglia E."/>
            <person name="Bayram O."/>
            <person name="Benocci T."/>
            <person name="Braus-Stromeyer S.A."/>
            <person name="Caldana C."/>
            <person name="Canovas D."/>
            <person name="Cerqueira G.C."/>
            <person name="Chen F."/>
            <person name="Chen W."/>
            <person name="Choi C."/>
            <person name="Clum A."/>
            <person name="Dos Santos R.A."/>
            <person name="Damasio A.R."/>
            <person name="Diallinas G."/>
            <person name="Emri T."/>
            <person name="Fekete E."/>
            <person name="Flipphi M."/>
            <person name="Freyberg S."/>
            <person name="Gallo A."/>
            <person name="Gournas C."/>
            <person name="Habgood R."/>
            <person name="Hainaut M."/>
            <person name="Harispe M.L."/>
            <person name="Henrissat B."/>
            <person name="Hilden K.S."/>
            <person name="Hope R."/>
            <person name="Hossain A."/>
            <person name="Karabika E."/>
            <person name="Karaffa L."/>
            <person name="Karanyi Z."/>
            <person name="Krasevec N."/>
            <person name="Kuo A."/>
            <person name="Kusch H."/>
            <person name="LaButti K."/>
            <person name="Lagendijk E.L."/>
            <person name="Lapidus A."/>
            <person name="Levasseur A."/>
            <person name="Lindquist E."/>
            <person name="Lipzen A."/>
            <person name="Logrieco A.F."/>
            <person name="MacCabe A."/>
            <person name="Maekelae M.R."/>
            <person name="Malavazi I."/>
            <person name="Melin P."/>
            <person name="Meyer V."/>
            <person name="Mielnichuk N."/>
            <person name="Miskei M."/>
            <person name="Molnar A.P."/>
            <person name="Mule G."/>
            <person name="Ngan C.Y."/>
            <person name="Orejas M."/>
            <person name="Orosz E."/>
            <person name="Ouedraogo J.P."/>
            <person name="Overkamp K.M."/>
            <person name="Park H.-S."/>
            <person name="Perrone G."/>
            <person name="Piumi F."/>
            <person name="Punt P.J."/>
            <person name="Ram A.F."/>
            <person name="Ramon A."/>
            <person name="Rauscher S."/>
            <person name="Record E."/>
            <person name="Riano-Pachon D.M."/>
            <person name="Robert V."/>
            <person name="Roehrig J."/>
            <person name="Ruller R."/>
            <person name="Salamov A."/>
            <person name="Salih N.S."/>
            <person name="Samson R.A."/>
            <person name="Sandor E."/>
            <person name="Sanguinetti M."/>
            <person name="Schuetze T."/>
            <person name="Sepcic K."/>
            <person name="Shelest E."/>
            <person name="Sherlock G."/>
            <person name="Sophianopoulou V."/>
            <person name="Squina F.M."/>
            <person name="Sun H."/>
            <person name="Susca A."/>
            <person name="Todd R.B."/>
            <person name="Tsang A."/>
            <person name="Unkles S.E."/>
            <person name="van de Wiele N."/>
            <person name="van Rossen-Uffink D."/>
            <person name="Oliveira J.V."/>
            <person name="Vesth T.C."/>
            <person name="Visser J."/>
            <person name="Yu J.-H."/>
            <person name="Zhou M."/>
            <person name="Andersen M.R."/>
            <person name="Archer D.B."/>
            <person name="Baker S.E."/>
            <person name="Benoit I."/>
            <person name="Brakhage A.A."/>
            <person name="Braus G.H."/>
            <person name="Fischer R."/>
            <person name="Frisvad J.C."/>
            <person name="Goldman G.H."/>
            <person name="Houbraken J."/>
            <person name="Oakley B."/>
            <person name="Pocsi I."/>
            <person name="Scazzocchio C."/>
            <person name="Seiboth B."/>
            <person name="vanKuyk P.A."/>
            <person name="Wortman J."/>
            <person name="Dyer P.S."/>
            <person name="Grigoriev I.V."/>
        </authorList>
    </citation>
    <scope>NUCLEOTIDE SEQUENCE [LARGE SCALE GENOMIC DNA]</scope>
    <source>
        <strain evidence="10">CBS 593.65</strain>
    </source>
</reference>
<dbReference type="PROSITE" id="PS00678">
    <property type="entry name" value="WD_REPEATS_1"/>
    <property type="match status" value="3"/>
</dbReference>
<dbReference type="InterPro" id="IPR019775">
    <property type="entry name" value="WD40_repeat_CS"/>
</dbReference>
<evidence type="ECO:0000313" key="10">
    <source>
        <dbReference type="Proteomes" id="UP000184356"/>
    </source>
</evidence>
<dbReference type="Pfam" id="PF08581">
    <property type="entry name" value="Tup_N"/>
    <property type="match status" value="1"/>
</dbReference>
<dbReference type="PROSITE" id="PS50082">
    <property type="entry name" value="WD_REPEATS_2"/>
    <property type="match status" value="7"/>
</dbReference>